<organism evidence="4 5">
    <name type="scientific">Entomospira culicis</name>
    <dbReference type="NCBI Taxonomy" id="2719989"/>
    <lineage>
        <taxon>Bacteria</taxon>
        <taxon>Pseudomonadati</taxon>
        <taxon>Spirochaetota</taxon>
        <taxon>Spirochaetia</taxon>
        <taxon>Spirochaetales</taxon>
        <taxon>Spirochaetaceae</taxon>
        <taxon>Entomospira</taxon>
    </lineage>
</organism>
<keyword evidence="5" id="KW-1185">Reference proteome</keyword>
<dbReference type="SUPFAM" id="SSF53850">
    <property type="entry name" value="Periplasmic binding protein-like II"/>
    <property type="match status" value="1"/>
</dbReference>
<name>A0A968GGP8_9SPIO</name>
<evidence type="ECO:0000256" key="1">
    <source>
        <dbReference type="ARBA" id="ARBA00022729"/>
    </source>
</evidence>
<dbReference type="Proteomes" id="UP000778951">
    <property type="component" value="Unassembled WGS sequence"/>
</dbReference>
<evidence type="ECO:0000256" key="2">
    <source>
        <dbReference type="SAM" id="SignalP"/>
    </source>
</evidence>
<feature type="domain" description="Solute-binding protein family 3/N-terminal" evidence="3">
    <location>
        <begin position="36"/>
        <end position="278"/>
    </location>
</feature>
<comment type="caution">
    <text evidence="4">The sequence shown here is derived from an EMBL/GenBank/DDBJ whole genome shotgun (WGS) entry which is preliminary data.</text>
</comment>
<keyword evidence="1 2" id="KW-0732">Signal</keyword>
<gene>
    <name evidence="4" type="ORF">HCT48_08125</name>
</gene>
<dbReference type="RefSeq" id="WP_167696462.1">
    <property type="nucleotide sequence ID" value="NZ_CP118182.1"/>
</dbReference>
<accession>A0A968GGP8</accession>
<proteinExistence type="predicted"/>
<dbReference type="PANTHER" id="PTHR35936:SF19">
    <property type="entry name" value="AMINO-ACID-BINDING PROTEIN YXEM-RELATED"/>
    <property type="match status" value="1"/>
</dbReference>
<dbReference type="InterPro" id="IPR001638">
    <property type="entry name" value="Solute-binding_3/MltF_N"/>
</dbReference>
<dbReference type="Gene3D" id="3.40.190.10">
    <property type="entry name" value="Periplasmic binding protein-like II"/>
    <property type="match status" value="2"/>
</dbReference>
<dbReference type="PANTHER" id="PTHR35936">
    <property type="entry name" value="MEMBRANE-BOUND LYTIC MUREIN TRANSGLYCOSYLASE F"/>
    <property type="match status" value="1"/>
</dbReference>
<evidence type="ECO:0000259" key="3">
    <source>
        <dbReference type="SMART" id="SM00062"/>
    </source>
</evidence>
<evidence type="ECO:0000313" key="5">
    <source>
        <dbReference type="Proteomes" id="UP000778951"/>
    </source>
</evidence>
<sequence length="284" mass="31029">MMKKGLFFSLLFASVIALLSGCDAKKSGESSKPRTKIVVGLEGDYTPYNWTTLREESGLTYPFSGQKGNAAGYDVMIAQRLAQELGMELEIKKISWDGLILALQNNNIDLIIAGMSATPERMRSISFTDPYYHNEDTQEIVLVVRADGAYTQATQRSDFSGAKITAQLGTYHVAILEQLPAIQSSALLTDYVALMQSLKAGVIDGYLAELVVGDEHVRANPDFVMIHLTGDQALEIPASYSASAIGMRKDDDALRQRINAILATIPEEERIAMMQVAKDAASQL</sequence>
<evidence type="ECO:0000313" key="4">
    <source>
        <dbReference type="EMBL" id="NIZ70173.1"/>
    </source>
</evidence>
<protein>
    <submittedName>
        <fullName evidence="4">Transporter substrate-binding domain-containing protein</fullName>
    </submittedName>
</protein>
<dbReference type="PROSITE" id="PS51257">
    <property type="entry name" value="PROKAR_LIPOPROTEIN"/>
    <property type="match status" value="1"/>
</dbReference>
<reference evidence="4" key="1">
    <citation type="submission" date="2020-03" db="EMBL/GenBank/DDBJ databases">
        <title>Spirochaetal bacteria isolated from arthropods constitute a novel genus Entomospira genus novum within the order Spirochaetales.</title>
        <authorList>
            <person name="Grana-Miraglia L."/>
            <person name="Sikutova S."/>
            <person name="Fingerle V."/>
            <person name="Sing A."/>
            <person name="Castillo-Ramirez S."/>
            <person name="Margos G."/>
            <person name="Rudolf I."/>
        </authorList>
    </citation>
    <scope>NUCLEOTIDE SEQUENCE</scope>
    <source>
        <strain evidence="4">BR149</strain>
    </source>
</reference>
<feature type="chain" id="PRO_5037928852" evidence="2">
    <location>
        <begin position="20"/>
        <end position="284"/>
    </location>
</feature>
<dbReference type="EMBL" id="JAATLM010000002">
    <property type="protein sequence ID" value="NIZ70173.1"/>
    <property type="molecule type" value="Genomic_DNA"/>
</dbReference>
<dbReference type="AlphaFoldDB" id="A0A968GGP8"/>
<dbReference type="Pfam" id="PF00497">
    <property type="entry name" value="SBP_bac_3"/>
    <property type="match status" value="1"/>
</dbReference>
<feature type="signal peptide" evidence="2">
    <location>
        <begin position="1"/>
        <end position="19"/>
    </location>
</feature>
<dbReference type="SMART" id="SM00062">
    <property type="entry name" value="PBPb"/>
    <property type="match status" value="1"/>
</dbReference>